<dbReference type="OrthoDB" id="9796786at2"/>
<evidence type="ECO:0000259" key="2">
    <source>
        <dbReference type="PROSITE" id="PS50943"/>
    </source>
</evidence>
<protein>
    <submittedName>
        <fullName evidence="3">HTH-type transcriptional regulator / antitoxin HigA</fullName>
    </submittedName>
</protein>
<dbReference type="InterPro" id="IPR001387">
    <property type="entry name" value="Cro/C1-type_HTH"/>
</dbReference>
<organism evidence="3 4">
    <name type="scientific">Acidaminobacter hydrogenoformans DSM 2784</name>
    <dbReference type="NCBI Taxonomy" id="1120920"/>
    <lineage>
        <taxon>Bacteria</taxon>
        <taxon>Bacillati</taxon>
        <taxon>Bacillota</taxon>
        <taxon>Clostridia</taxon>
        <taxon>Peptostreptococcales</taxon>
        <taxon>Acidaminobacteraceae</taxon>
        <taxon>Acidaminobacter</taxon>
    </lineage>
</organism>
<dbReference type="SUPFAM" id="SSF47413">
    <property type="entry name" value="lambda repressor-like DNA-binding domains"/>
    <property type="match status" value="1"/>
</dbReference>
<evidence type="ECO:0000313" key="3">
    <source>
        <dbReference type="EMBL" id="SCZ81838.1"/>
    </source>
</evidence>
<evidence type="ECO:0000313" key="4">
    <source>
        <dbReference type="Proteomes" id="UP000199208"/>
    </source>
</evidence>
<keyword evidence="4" id="KW-1185">Reference proteome</keyword>
<dbReference type="Pfam" id="PF01381">
    <property type="entry name" value="HTH_3"/>
    <property type="match status" value="1"/>
</dbReference>
<dbReference type="InterPro" id="IPR010359">
    <property type="entry name" value="IrrE_HExxH"/>
</dbReference>
<evidence type="ECO:0000256" key="1">
    <source>
        <dbReference type="ARBA" id="ARBA00007227"/>
    </source>
</evidence>
<dbReference type="Proteomes" id="UP000199208">
    <property type="component" value="Unassembled WGS sequence"/>
</dbReference>
<dbReference type="PANTHER" id="PTHR43236:SF1">
    <property type="entry name" value="BLL7220 PROTEIN"/>
    <property type="match status" value="1"/>
</dbReference>
<dbReference type="InterPro" id="IPR052345">
    <property type="entry name" value="Rad_response_metalloprotease"/>
</dbReference>
<dbReference type="EMBL" id="FMWL01000024">
    <property type="protein sequence ID" value="SCZ81838.1"/>
    <property type="molecule type" value="Genomic_DNA"/>
</dbReference>
<name>A0A1G5S6J9_9FIRM</name>
<dbReference type="PROSITE" id="PS50943">
    <property type="entry name" value="HTH_CROC1"/>
    <property type="match status" value="1"/>
</dbReference>
<sequence>MANKLDIIAIPPGETIKEMLEDRCISQLEFAERMGSSTKFISQLINGKVALTHQTALKLESVLGVPARFWNNLESLYQEDLAKLKQQSELEAEASIVKSFPYADMANKNWVKQTKKPAERVEELRGFYEVASLKNIKNINKLSTVFRKVDHGKASEYALSAWLQKGFLEGRDIQTRDFNKRRLISVLPQIRALANESPQDFIPKLSKLLSDCGVALIFLPHLKNTYAHGATVWMSKQKAFIILSIRGKDADKFWFSLFHEIGHLVLHEKDSTFIQYDEENLRDSHETEADHFASNSLIPQSVYHEFVSEGNFSEDKVNSFADKISIPAGIVVGRLQHDQRIKFNQLNHLKVKYEWAEVDDTLIFE</sequence>
<dbReference type="STRING" id="1120920.SAMN03080599_03083"/>
<dbReference type="AlphaFoldDB" id="A0A1G5S6J9"/>
<accession>A0A1G5S6J9</accession>
<reference evidence="3 4" key="1">
    <citation type="submission" date="2016-10" db="EMBL/GenBank/DDBJ databases">
        <authorList>
            <person name="de Groot N.N."/>
        </authorList>
    </citation>
    <scope>NUCLEOTIDE SEQUENCE [LARGE SCALE GENOMIC DNA]</scope>
    <source>
        <strain evidence="3 4">DSM 2784</strain>
    </source>
</reference>
<dbReference type="Gene3D" id="1.10.260.40">
    <property type="entry name" value="lambda repressor-like DNA-binding domains"/>
    <property type="match status" value="1"/>
</dbReference>
<dbReference type="InterPro" id="IPR010982">
    <property type="entry name" value="Lambda_DNA-bd_dom_sf"/>
</dbReference>
<feature type="domain" description="HTH cro/C1-type" evidence="2">
    <location>
        <begin position="16"/>
        <end position="70"/>
    </location>
</feature>
<dbReference type="Pfam" id="PF06114">
    <property type="entry name" value="Peptidase_M78"/>
    <property type="match status" value="1"/>
</dbReference>
<dbReference type="CDD" id="cd00093">
    <property type="entry name" value="HTH_XRE"/>
    <property type="match status" value="1"/>
</dbReference>
<dbReference type="PANTHER" id="PTHR43236">
    <property type="entry name" value="ANTITOXIN HIGA1"/>
    <property type="match status" value="1"/>
</dbReference>
<dbReference type="RefSeq" id="WP_092593045.1">
    <property type="nucleotide sequence ID" value="NZ_FMWL01000024.1"/>
</dbReference>
<dbReference type="GO" id="GO:0003677">
    <property type="term" value="F:DNA binding"/>
    <property type="evidence" value="ECO:0007669"/>
    <property type="project" value="InterPro"/>
</dbReference>
<proteinExistence type="inferred from homology"/>
<gene>
    <name evidence="3" type="ORF">SAMN03080599_03083</name>
</gene>
<comment type="similarity">
    <text evidence="1">Belongs to the short-chain fatty acyl-CoA assimilation regulator (ScfR) family.</text>
</comment>
<dbReference type="SMART" id="SM00530">
    <property type="entry name" value="HTH_XRE"/>
    <property type="match status" value="1"/>
</dbReference>
<dbReference type="Gene3D" id="1.10.10.2910">
    <property type="match status" value="1"/>
</dbReference>